<evidence type="ECO:0000256" key="1">
    <source>
        <dbReference type="SAM" id="Phobius"/>
    </source>
</evidence>
<gene>
    <name evidence="2" type="ORF">B0H15DRAFT_955493</name>
</gene>
<keyword evidence="1" id="KW-1133">Transmembrane helix</keyword>
<keyword evidence="3" id="KW-1185">Reference proteome</keyword>
<accession>A0AAD6TR66</accession>
<dbReference type="Proteomes" id="UP001222325">
    <property type="component" value="Unassembled WGS sequence"/>
</dbReference>
<organism evidence="2 3">
    <name type="scientific">Mycena belliarum</name>
    <dbReference type="NCBI Taxonomy" id="1033014"/>
    <lineage>
        <taxon>Eukaryota</taxon>
        <taxon>Fungi</taxon>
        <taxon>Dikarya</taxon>
        <taxon>Basidiomycota</taxon>
        <taxon>Agaricomycotina</taxon>
        <taxon>Agaricomycetes</taxon>
        <taxon>Agaricomycetidae</taxon>
        <taxon>Agaricales</taxon>
        <taxon>Marasmiineae</taxon>
        <taxon>Mycenaceae</taxon>
        <taxon>Mycena</taxon>
    </lineage>
</organism>
<dbReference type="EMBL" id="JARJCN010000079">
    <property type="protein sequence ID" value="KAJ7076635.1"/>
    <property type="molecule type" value="Genomic_DNA"/>
</dbReference>
<evidence type="ECO:0000313" key="2">
    <source>
        <dbReference type="EMBL" id="KAJ7076635.1"/>
    </source>
</evidence>
<sequence>MDGPYFTMLELTFQNNYLAKFMRTPLASDFYEVYVDMLFLADQRKRRARSVTPFYTLGLVASLVIVATYADDHKSNIRPLCEGRLEKLHD</sequence>
<evidence type="ECO:0000313" key="3">
    <source>
        <dbReference type="Proteomes" id="UP001222325"/>
    </source>
</evidence>
<comment type="caution">
    <text evidence="2">The sequence shown here is derived from an EMBL/GenBank/DDBJ whole genome shotgun (WGS) entry which is preliminary data.</text>
</comment>
<name>A0AAD6TR66_9AGAR</name>
<keyword evidence="1" id="KW-0812">Transmembrane</keyword>
<feature type="transmembrane region" description="Helical" evidence="1">
    <location>
        <begin position="52"/>
        <end position="70"/>
    </location>
</feature>
<dbReference type="AlphaFoldDB" id="A0AAD6TR66"/>
<reference evidence="2" key="1">
    <citation type="submission" date="2023-03" db="EMBL/GenBank/DDBJ databases">
        <title>Massive genome expansion in bonnet fungi (Mycena s.s.) driven by repeated elements and novel gene families across ecological guilds.</title>
        <authorList>
            <consortium name="Lawrence Berkeley National Laboratory"/>
            <person name="Harder C.B."/>
            <person name="Miyauchi S."/>
            <person name="Viragh M."/>
            <person name="Kuo A."/>
            <person name="Thoen E."/>
            <person name="Andreopoulos B."/>
            <person name="Lu D."/>
            <person name="Skrede I."/>
            <person name="Drula E."/>
            <person name="Henrissat B."/>
            <person name="Morin E."/>
            <person name="Kohler A."/>
            <person name="Barry K."/>
            <person name="LaButti K."/>
            <person name="Morin E."/>
            <person name="Salamov A."/>
            <person name="Lipzen A."/>
            <person name="Mereny Z."/>
            <person name="Hegedus B."/>
            <person name="Baldrian P."/>
            <person name="Stursova M."/>
            <person name="Weitz H."/>
            <person name="Taylor A."/>
            <person name="Grigoriev I.V."/>
            <person name="Nagy L.G."/>
            <person name="Martin F."/>
            <person name="Kauserud H."/>
        </authorList>
    </citation>
    <scope>NUCLEOTIDE SEQUENCE</scope>
    <source>
        <strain evidence="2">CBHHK173m</strain>
    </source>
</reference>
<protein>
    <submittedName>
        <fullName evidence="2">Uncharacterized protein</fullName>
    </submittedName>
</protein>
<keyword evidence="1" id="KW-0472">Membrane</keyword>
<proteinExistence type="predicted"/>